<evidence type="ECO:0000256" key="1">
    <source>
        <dbReference type="SAM" id="Phobius"/>
    </source>
</evidence>
<dbReference type="InterPro" id="IPR052179">
    <property type="entry name" value="DD-CPase-like"/>
</dbReference>
<evidence type="ECO:0000313" key="3">
    <source>
        <dbReference type="EMBL" id="MSS01713.1"/>
    </source>
</evidence>
<dbReference type="Pfam" id="PF02557">
    <property type="entry name" value="VanY"/>
    <property type="match status" value="1"/>
</dbReference>
<protein>
    <submittedName>
        <fullName evidence="3">M15 family metallopeptidase</fullName>
    </submittedName>
</protein>
<dbReference type="PANTHER" id="PTHR34385">
    <property type="entry name" value="D-ALANYL-D-ALANINE CARBOXYPEPTIDASE"/>
    <property type="match status" value="1"/>
</dbReference>
<name>A0A7X2T454_9FIRM</name>
<dbReference type="RefSeq" id="WP_154460251.1">
    <property type="nucleotide sequence ID" value="NZ_VUMM01000011.1"/>
</dbReference>
<dbReference type="SUPFAM" id="SSF55166">
    <property type="entry name" value="Hedgehog/DD-peptidase"/>
    <property type="match status" value="1"/>
</dbReference>
<reference evidence="3 4" key="1">
    <citation type="submission" date="2019-08" db="EMBL/GenBank/DDBJ databases">
        <title>In-depth cultivation of the pig gut microbiome towards novel bacterial diversity and tailored functional studies.</title>
        <authorList>
            <person name="Wylensek D."/>
            <person name="Hitch T.C.A."/>
            <person name="Clavel T."/>
        </authorList>
    </citation>
    <scope>NUCLEOTIDE SEQUENCE [LARGE SCALE GENOMIC DNA]</scope>
    <source>
        <strain evidence="3 4">LKV-178-WT-2G</strain>
    </source>
</reference>
<dbReference type="PANTHER" id="PTHR34385:SF1">
    <property type="entry name" value="PEPTIDOGLYCAN L-ALANYL-D-GLUTAMATE ENDOPEPTIDASE CWLK"/>
    <property type="match status" value="1"/>
</dbReference>
<dbReference type="InterPro" id="IPR058193">
    <property type="entry name" value="VanY/YodJ_core_dom"/>
</dbReference>
<proteinExistence type="predicted"/>
<evidence type="ECO:0000259" key="2">
    <source>
        <dbReference type="Pfam" id="PF02557"/>
    </source>
</evidence>
<dbReference type="Gene3D" id="3.30.1380.10">
    <property type="match status" value="1"/>
</dbReference>
<evidence type="ECO:0000313" key="4">
    <source>
        <dbReference type="Proteomes" id="UP000470082"/>
    </source>
</evidence>
<organism evidence="3 4">
    <name type="scientific">Floccifex porci</name>
    <dbReference type="NCBI Taxonomy" id="2606629"/>
    <lineage>
        <taxon>Bacteria</taxon>
        <taxon>Bacillati</taxon>
        <taxon>Bacillota</taxon>
        <taxon>Erysipelotrichia</taxon>
        <taxon>Erysipelotrichales</taxon>
        <taxon>Erysipelotrichaceae</taxon>
        <taxon>Floccifex</taxon>
    </lineage>
</organism>
<dbReference type="GO" id="GO:0008233">
    <property type="term" value="F:peptidase activity"/>
    <property type="evidence" value="ECO:0007669"/>
    <property type="project" value="InterPro"/>
</dbReference>
<keyword evidence="1" id="KW-0812">Transmembrane</keyword>
<dbReference type="Proteomes" id="UP000470082">
    <property type="component" value="Unassembled WGS sequence"/>
</dbReference>
<dbReference type="InterPro" id="IPR009045">
    <property type="entry name" value="Zn_M74/Hedgehog-like"/>
</dbReference>
<dbReference type="CDD" id="cd14852">
    <property type="entry name" value="LD-carboxypeptidase"/>
    <property type="match status" value="1"/>
</dbReference>
<keyword evidence="1" id="KW-0472">Membrane</keyword>
<keyword evidence="1" id="KW-1133">Transmembrane helix</keyword>
<dbReference type="EMBL" id="VUMM01000011">
    <property type="protein sequence ID" value="MSS01713.1"/>
    <property type="molecule type" value="Genomic_DNA"/>
</dbReference>
<comment type="caution">
    <text evidence="3">The sequence shown here is derived from an EMBL/GenBank/DDBJ whole genome shotgun (WGS) entry which is preliminary data.</text>
</comment>
<dbReference type="GO" id="GO:0006508">
    <property type="term" value="P:proteolysis"/>
    <property type="evidence" value="ECO:0007669"/>
    <property type="project" value="InterPro"/>
</dbReference>
<dbReference type="AlphaFoldDB" id="A0A7X2T454"/>
<feature type="domain" description="D-alanyl-D-alanine carboxypeptidase-like core" evidence="2">
    <location>
        <begin position="243"/>
        <end position="371"/>
    </location>
</feature>
<feature type="transmembrane region" description="Helical" evidence="1">
    <location>
        <begin position="20"/>
        <end position="36"/>
    </location>
</feature>
<gene>
    <name evidence="3" type="ORF">FYJ50_06330</name>
</gene>
<keyword evidence="4" id="KW-1185">Reference proteome</keyword>
<dbReference type="InterPro" id="IPR003709">
    <property type="entry name" value="VanY-like_core_dom"/>
</dbReference>
<sequence length="404" mass="47378">MAKKRKKKKVKRNYTRLKRMLFGLIVIAVFINIFIFKKTSIDLYRKGYSSEERKILLDCTEEEILEYLSLDEKIDLEKWNEYSNSHHYYDYELYQRANTELTEMTVIKNVDRLYEIYEELVNLGYSRDYCRKHYSDYRIEDFEVFAKNQIDYDTAKQYLKVNGAVIDDLPQYVNSGSSAIKAVMKYSYGFIDSSVDCSDIYQIDPEDSLTAIVKDRFVLSKNYKPENLVKVDVSRTEDCTNYKLVEEAAIALEDMVSDAKEKDLEIVLTSGYESYSYQKKQYDEYANIYGTWAASVYLIEPGINEHQLGTCVDLESQKVLDGEELVFEDTNEYAWLVKHAYEYGFILRYPENQEDVTGTAYKPCHFRYVGKEAAKEIKENGWTLEEYVLAHGLDYSMKKLEDAG</sequence>
<accession>A0A7X2T454</accession>